<dbReference type="InterPro" id="IPR011256">
    <property type="entry name" value="Reg_factor_effector_dom_sf"/>
</dbReference>
<dbReference type="Pfam" id="PF06445">
    <property type="entry name" value="GyrI-like"/>
    <property type="match status" value="1"/>
</dbReference>
<evidence type="ECO:0000313" key="3">
    <source>
        <dbReference type="Proteomes" id="UP000664632"/>
    </source>
</evidence>
<evidence type="ECO:0000259" key="1">
    <source>
        <dbReference type="SMART" id="SM00871"/>
    </source>
</evidence>
<dbReference type="EMBL" id="JAFLWD010000003">
    <property type="protein sequence ID" value="MBO0439024.1"/>
    <property type="molecule type" value="Genomic_DNA"/>
</dbReference>
<reference evidence="2 3" key="1">
    <citation type="submission" date="2021-03" db="EMBL/GenBank/DDBJ databases">
        <title>Enterococcal diversity collection.</title>
        <authorList>
            <person name="Gilmore M.S."/>
            <person name="Schwartzman J."/>
            <person name="Van Tyne D."/>
            <person name="Martin M."/>
            <person name="Earl A.M."/>
            <person name="Manson A.L."/>
            <person name="Straub T."/>
            <person name="Salamzade R."/>
            <person name="Saavedra J."/>
            <person name="Lebreton F."/>
            <person name="Prichula J."/>
            <person name="Schaufler K."/>
            <person name="Gaca A."/>
            <person name="Sgardioli B."/>
            <person name="Wagenaar J."/>
            <person name="Strong T."/>
        </authorList>
    </citation>
    <scope>NUCLEOTIDE SEQUENCE [LARGE SCALE GENOMIC DNA]</scope>
    <source>
        <strain evidence="2 3">DIV0869a</strain>
    </source>
</reference>
<organism evidence="2 3">
    <name type="scientific">Candidatus Enterococcus ikei</name>
    <dbReference type="NCBI Taxonomy" id="2815326"/>
    <lineage>
        <taxon>Bacteria</taxon>
        <taxon>Bacillati</taxon>
        <taxon>Bacillota</taxon>
        <taxon>Bacilli</taxon>
        <taxon>Lactobacillales</taxon>
        <taxon>Enterococcaceae</taxon>
        <taxon>Enterococcus</taxon>
    </lineage>
</organism>
<evidence type="ECO:0000313" key="2">
    <source>
        <dbReference type="EMBL" id="MBO0439024.1"/>
    </source>
</evidence>
<proteinExistence type="predicted"/>
<dbReference type="Gene3D" id="3.20.80.10">
    <property type="entry name" value="Regulatory factor, effector binding domain"/>
    <property type="match status" value="1"/>
</dbReference>
<dbReference type="RefSeq" id="WP_207111133.1">
    <property type="nucleotide sequence ID" value="NZ_JAFLWD010000003.1"/>
</dbReference>
<sequence>MTAKLDTKNEINILSIRKEIALTDFDEVYAELFSKVADEKYTVVGSPLVVYHDEEFNPESNDTELAIPVAEKTGETRVIPGGTYACIICKEDFSQLPKYYEKLVNWIHENEYTILGKPFEQYLEESENKTIVEINFLVK</sequence>
<accession>A0ABS3GUU0</accession>
<name>A0ABS3GUU0_9ENTE</name>
<dbReference type="InterPro" id="IPR029442">
    <property type="entry name" value="GyrI-like"/>
</dbReference>
<dbReference type="InterPro" id="IPR010499">
    <property type="entry name" value="AraC_E-bd"/>
</dbReference>
<feature type="domain" description="AraC effector-binding" evidence="1">
    <location>
        <begin position="1"/>
        <end position="139"/>
    </location>
</feature>
<dbReference type="SMART" id="SM00871">
    <property type="entry name" value="AraC_E_bind"/>
    <property type="match status" value="1"/>
</dbReference>
<comment type="caution">
    <text evidence="2">The sequence shown here is derived from an EMBL/GenBank/DDBJ whole genome shotgun (WGS) entry which is preliminary data.</text>
</comment>
<keyword evidence="3" id="KW-1185">Reference proteome</keyword>
<protein>
    <submittedName>
        <fullName evidence="2">GyrI-like domain-containing protein</fullName>
    </submittedName>
</protein>
<gene>
    <name evidence="2" type="ORF">JZO69_01435</name>
</gene>
<dbReference type="Proteomes" id="UP000664632">
    <property type="component" value="Unassembled WGS sequence"/>
</dbReference>
<dbReference type="SUPFAM" id="SSF55136">
    <property type="entry name" value="Probable bacterial effector-binding domain"/>
    <property type="match status" value="1"/>
</dbReference>